<dbReference type="InterPro" id="IPR010920">
    <property type="entry name" value="LSM_dom_sf"/>
</dbReference>
<proteinExistence type="predicted"/>
<sequence>MSLEPSKKPLNVLVKSVGTNVVIHLKSNDEYWGRMTRVDGYMNVMLRGAKEYFRGDLMANYGDVFIRGNNVLYICIEPAQQPPP</sequence>
<dbReference type="GO" id="GO:0003723">
    <property type="term" value="F:RNA binding"/>
    <property type="evidence" value="ECO:0007669"/>
    <property type="project" value="InterPro"/>
</dbReference>
<dbReference type="AlphaFoldDB" id="A0A0M0BMV9"/>
<dbReference type="Proteomes" id="UP000037210">
    <property type="component" value="Unassembled WGS sequence"/>
</dbReference>
<dbReference type="PANTHER" id="PTHR11021">
    <property type="entry name" value="SMALL NUCLEAR RIBONUCLEOPROTEIN F SNRNP-F"/>
    <property type="match status" value="1"/>
</dbReference>
<name>A0A0M0BMV9_9ARCH</name>
<dbReference type="PANTHER" id="PTHR11021:SF0">
    <property type="entry name" value="SMALL NUCLEAR RIBONUCLEOPROTEIN F"/>
    <property type="match status" value="1"/>
</dbReference>
<gene>
    <name evidence="3" type="ORF">AC482_05680</name>
</gene>
<organism evidence="3 4">
    <name type="scientific">miscellaneous Crenarchaeota group-15 archaeon DG-45</name>
    <dbReference type="NCBI Taxonomy" id="1685127"/>
    <lineage>
        <taxon>Archaea</taxon>
        <taxon>Candidatus Bathyarchaeota</taxon>
        <taxon>MCG-15</taxon>
    </lineage>
</organism>
<evidence type="ECO:0000313" key="4">
    <source>
        <dbReference type="Proteomes" id="UP000037210"/>
    </source>
</evidence>
<feature type="domain" description="Sm" evidence="2">
    <location>
        <begin position="8"/>
        <end position="80"/>
    </location>
</feature>
<evidence type="ECO:0000259" key="2">
    <source>
        <dbReference type="PROSITE" id="PS52002"/>
    </source>
</evidence>
<comment type="caution">
    <text evidence="3">The sequence shown here is derived from an EMBL/GenBank/DDBJ whole genome shotgun (WGS) entry which is preliminary data.</text>
</comment>
<protein>
    <recommendedName>
        <fullName evidence="2">Sm domain-containing protein</fullName>
    </recommendedName>
</protein>
<dbReference type="EMBL" id="LFWZ01000052">
    <property type="protein sequence ID" value="KON29764.1"/>
    <property type="molecule type" value="Genomic_DNA"/>
</dbReference>
<dbReference type="InterPro" id="IPR016487">
    <property type="entry name" value="Lsm6/sSmF"/>
</dbReference>
<dbReference type="InterPro" id="IPR047575">
    <property type="entry name" value="Sm"/>
</dbReference>
<dbReference type="Gene3D" id="2.30.30.100">
    <property type="match status" value="1"/>
</dbReference>
<dbReference type="SUPFAM" id="SSF50182">
    <property type="entry name" value="Sm-like ribonucleoproteins"/>
    <property type="match status" value="1"/>
</dbReference>
<dbReference type="Pfam" id="PF01423">
    <property type="entry name" value="LSM"/>
    <property type="match status" value="1"/>
</dbReference>
<dbReference type="GO" id="GO:0000398">
    <property type="term" value="P:mRNA splicing, via spliceosome"/>
    <property type="evidence" value="ECO:0007669"/>
    <property type="project" value="InterPro"/>
</dbReference>
<dbReference type="GO" id="GO:1990904">
    <property type="term" value="C:ribonucleoprotein complex"/>
    <property type="evidence" value="ECO:0007669"/>
    <property type="project" value="UniProtKB-KW"/>
</dbReference>
<evidence type="ECO:0000313" key="3">
    <source>
        <dbReference type="EMBL" id="KON29764.1"/>
    </source>
</evidence>
<reference evidence="3 4" key="1">
    <citation type="submission" date="2015-06" db="EMBL/GenBank/DDBJ databases">
        <title>New insights into the roles of widespread benthic archaea in carbon and nitrogen cycling.</title>
        <authorList>
            <person name="Lazar C.S."/>
            <person name="Baker B.J."/>
            <person name="Seitz K.W."/>
            <person name="Hyde A.S."/>
            <person name="Dick G.J."/>
            <person name="Hinrichs K.-U."/>
            <person name="Teske A.P."/>
        </authorList>
    </citation>
    <scope>NUCLEOTIDE SEQUENCE [LARGE SCALE GENOMIC DNA]</scope>
    <source>
        <strain evidence="3">DG-45</strain>
    </source>
</reference>
<dbReference type="PROSITE" id="PS52002">
    <property type="entry name" value="SM"/>
    <property type="match status" value="1"/>
</dbReference>
<dbReference type="PIRSF" id="PIRSF006609">
    <property type="entry name" value="snRNP_SmF"/>
    <property type="match status" value="1"/>
</dbReference>
<dbReference type="SMART" id="SM00651">
    <property type="entry name" value="Sm"/>
    <property type="match status" value="1"/>
</dbReference>
<evidence type="ECO:0000256" key="1">
    <source>
        <dbReference type="ARBA" id="ARBA00023274"/>
    </source>
</evidence>
<accession>A0A0M0BMV9</accession>
<keyword evidence="1" id="KW-0687">Ribonucleoprotein</keyword>
<dbReference type="InterPro" id="IPR001163">
    <property type="entry name" value="Sm_dom_euk/arc"/>
</dbReference>